<keyword evidence="2 10" id="KW-0813">Transport</keyword>
<dbReference type="PANTHER" id="PTHR38662:SF1">
    <property type="entry name" value="COBALT TRANSPORT PROTEIN CBIN"/>
    <property type="match status" value="1"/>
</dbReference>
<feature type="transmembrane region" description="Helical" evidence="10">
    <location>
        <begin position="68"/>
        <end position="89"/>
    </location>
</feature>
<evidence type="ECO:0000313" key="11">
    <source>
        <dbReference type="EMBL" id="OJJ16218.1"/>
    </source>
</evidence>
<accession>A0A1L9QK80</accession>
<evidence type="ECO:0000313" key="12">
    <source>
        <dbReference type="Proteomes" id="UP000183940"/>
    </source>
</evidence>
<evidence type="ECO:0000256" key="6">
    <source>
        <dbReference type="ARBA" id="ARBA00022989"/>
    </source>
</evidence>
<keyword evidence="12" id="KW-1185">Reference proteome</keyword>
<protein>
    <recommendedName>
        <fullName evidence="10">Cobalt transport protein CbiN</fullName>
    </recommendedName>
    <alternativeName>
        <fullName evidence="10">Energy-coupling factor transporter probable substrate-capture protein CbiN</fullName>
        <shortName evidence="10">ECF transporter S component CbiN</shortName>
    </alternativeName>
</protein>
<evidence type="ECO:0000256" key="7">
    <source>
        <dbReference type="ARBA" id="ARBA00023065"/>
    </source>
</evidence>
<evidence type="ECO:0000256" key="4">
    <source>
        <dbReference type="ARBA" id="ARBA00022573"/>
    </source>
</evidence>
<evidence type="ECO:0000256" key="8">
    <source>
        <dbReference type="ARBA" id="ARBA00023136"/>
    </source>
</evidence>
<gene>
    <name evidence="10" type="primary">cbiN</name>
    <name evidence="11" type="ORF">BI308_23825</name>
</gene>
<sequence>MKIQQNQWPNGLLLLTIIGLTVFPLMTIKDSEFGGADGQAEEVITEVNPQYEPWFEPMLEPPGGETESLLFALQAALGAGIIGYGIGWYRGRSQSHPSGENDATD</sequence>
<keyword evidence="3 10" id="KW-1003">Cell membrane</keyword>
<evidence type="ECO:0000256" key="9">
    <source>
        <dbReference type="ARBA" id="ARBA00023285"/>
    </source>
</evidence>
<dbReference type="STRING" id="1925591.BI308_23825"/>
<comment type="pathway">
    <text evidence="10">Cofactor biosynthesis; adenosylcobalamin biosynthesis.</text>
</comment>
<name>A0A1L9QK80_9CYAN</name>
<dbReference type="GO" id="GO:0009236">
    <property type="term" value="P:cobalamin biosynthetic process"/>
    <property type="evidence" value="ECO:0007669"/>
    <property type="project" value="UniProtKB-UniRule"/>
</dbReference>
<keyword evidence="9 10" id="KW-0170">Cobalt</keyword>
<evidence type="ECO:0000256" key="2">
    <source>
        <dbReference type="ARBA" id="ARBA00022448"/>
    </source>
</evidence>
<comment type="subunit">
    <text evidence="10">Forms an energy-coupling factor (ECF) transporter complex composed of an ATP-binding protein (A component, CbiO), a transmembrane protein (T component, CbiQ) and 2 possible substrate-capture proteins (S components, CbiM and CbiN) of unknown stoichimetry.</text>
</comment>
<dbReference type="GO" id="GO:0005886">
    <property type="term" value="C:plasma membrane"/>
    <property type="evidence" value="ECO:0007669"/>
    <property type="project" value="UniProtKB-SubCell"/>
</dbReference>
<dbReference type="PANTHER" id="PTHR38662">
    <property type="entry name" value="COBALT TRANSPORT PROTEIN CBIN"/>
    <property type="match status" value="1"/>
</dbReference>
<proteinExistence type="inferred from homology"/>
<dbReference type="Proteomes" id="UP000183940">
    <property type="component" value="Unassembled WGS sequence"/>
</dbReference>
<comment type="subcellular location">
    <subcellularLocation>
        <location evidence="10">Cell membrane</location>
        <topology evidence="10">Multi-pass membrane protein</topology>
    </subcellularLocation>
</comment>
<reference evidence="11" key="1">
    <citation type="submission" date="2016-10" db="EMBL/GenBank/DDBJ databases">
        <title>CRISPR-Cas defence system in Roseofilum reptotaenium: evidence of a bacteriophage-cyanobacterium arms race in the coral black band disease.</title>
        <authorList>
            <person name="Buerger P."/>
            <person name="Wood-Charlson E.M."/>
            <person name="Weynberg K.D."/>
            <person name="Willis B."/>
            <person name="Van Oppen M.J."/>
        </authorList>
    </citation>
    <scope>NUCLEOTIDE SEQUENCE [LARGE SCALE GENOMIC DNA]</scope>
    <source>
        <strain evidence="11">AO1-A</strain>
    </source>
</reference>
<organism evidence="11 12">
    <name type="scientific">Roseofilum reptotaenium AO1-A</name>
    <dbReference type="NCBI Taxonomy" id="1925591"/>
    <lineage>
        <taxon>Bacteria</taxon>
        <taxon>Bacillati</taxon>
        <taxon>Cyanobacteriota</taxon>
        <taxon>Cyanophyceae</taxon>
        <taxon>Desertifilales</taxon>
        <taxon>Desertifilaceae</taxon>
        <taxon>Roseofilum</taxon>
    </lineage>
</organism>
<keyword evidence="4 10" id="KW-0169">Cobalamin biosynthesis</keyword>
<evidence type="ECO:0000256" key="1">
    <source>
        <dbReference type="ARBA" id="ARBA00022426"/>
    </source>
</evidence>
<dbReference type="HAMAP" id="MF_00330">
    <property type="entry name" value="CbiN"/>
    <property type="match status" value="1"/>
</dbReference>
<evidence type="ECO:0000256" key="5">
    <source>
        <dbReference type="ARBA" id="ARBA00022692"/>
    </source>
</evidence>
<dbReference type="GO" id="GO:0015087">
    <property type="term" value="F:cobalt ion transmembrane transporter activity"/>
    <property type="evidence" value="ECO:0007669"/>
    <property type="project" value="UniProtKB-UniRule"/>
</dbReference>
<comment type="similarity">
    <text evidence="10">Belongs to the CbiN family.</text>
</comment>
<comment type="function">
    <text evidence="10">Part of the energy-coupling factor (ECF) transporter complex CbiMNOQ involved in cobalt import.</text>
</comment>
<keyword evidence="8 10" id="KW-0472">Membrane</keyword>
<evidence type="ECO:0000256" key="3">
    <source>
        <dbReference type="ARBA" id="ARBA00022475"/>
    </source>
</evidence>
<keyword evidence="5 10" id="KW-0812">Transmembrane</keyword>
<dbReference type="InterPro" id="IPR003705">
    <property type="entry name" value="CbiN"/>
</dbReference>
<evidence type="ECO:0000256" key="10">
    <source>
        <dbReference type="HAMAP-Rule" id="MF_00330"/>
    </source>
</evidence>
<comment type="caution">
    <text evidence="11">The sequence shown here is derived from an EMBL/GenBank/DDBJ whole genome shotgun (WGS) entry which is preliminary data.</text>
</comment>
<keyword evidence="1 10" id="KW-0171">Cobalt transport</keyword>
<keyword evidence="6 10" id="KW-1133">Transmembrane helix</keyword>
<keyword evidence="7 10" id="KW-0406">Ion transport</keyword>
<dbReference type="NCBIfam" id="NF002780">
    <property type="entry name" value="PRK02898.1"/>
    <property type="match status" value="1"/>
</dbReference>
<feature type="transmembrane region" description="Helical" evidence="10">
    <location>
        <begin position="12"/>
        <end position="28"/>
    </location>
</feature>
<dbReference type="UniPathway" id="UPA00148"/>
<dbReference type="AlphaFoldDB" id="A0A1L9QK80"/>
<dbReference type="Pfam" id="PF02553">
    <property type="entry name" value="CbiN"/>
    <property type="match status" value="1"/>
</dbReference>
<dbReference type="EMBL" id="MLAW01000066">
    <property type="protein sequence ID" value="OJJ16218.1"/>
    <property type="molecule type" value="Genomic_DNA"/>
</dbReference>